<dbReference type="InterPro" id="IPR020843">
    <property type="entry name" value="ER"/>
</dbReference>
<dbReference type="AlphaFoldDB" id="A0A8H7PI04"/>
<evidence type="ECO:0000259" key="1">
    <source>
        <dbReference type="SMART" id="SM00829"/>
    </source>
</evidence>
<dbReference type="Pfam" id="PF00107">
    <property type="entry name" value="ADH_zinc_N"/>
    <property type="match status" value="1"/>
</dbReference>
<name>A0A8H7PI04_MORIS</name>
<accession>A0A8H7PI04</accession>
<comment type="caution">
    <text evidence="2">The sequence shown here is derived from an EMBL/GenBank/DDBJ whole genome shotgun (WGS) entry which is preliminary data.</text>
</comment>
<protein>
    <recommendedName>
        <fullName evidence="1">Enoyl reductase (ER) domain-containing protein</fullName>
    </recommendedName>
</protein>
<keyword evidence="3" id="KW-1185">Reference proteome</keyword>
<feature type="domain" description="Enoyl reductase (ER)" evidence="1">
    <location>
        <begin position="16"/>
        <end position="335"/>
    </location>
</feature>
<gene>
    <name evidence="2" type="ORF">INT43_004304</name>
</gene>
<dbReference type="InterPro" id="IPR052711">
    <property type="entry name" value="Zinc_ADH-like"/>
</dbReference>
<dbReference type="EMBL" id="JAEPQZ010000013">
    <property type="protein sequence ID" value="KAG2174281.1"/>
    <property type="molecule type" value="Genomic_DNA"/>
</dbReference>
<dbReference type="InterPro" id="IPR013149">
    <property type="entry name" value="ADH-like_C"/>
</dbReference>
<dbReference type="GO" id="GO:0016491">
    <property type="term" value="F:oxidoreductase activity"/>
    <property type="evidence" value="ECO:0007669"/>
    <property type="project" value="InterPro"/>
</dbReference>
<dbReference type="InterPro" id="IPR011032">
    <property type="entry name" value="GroES-like_sf"/>
</dbReference>
<dbReference type="PANTHER" id="PTHR45033:SF3">
    <property type="entry name" value="DEHYDROGENASE, PUTATIVE (AFU_ORTHOLOGUE AFUA_2G13270)-RELATED"/>
    <property type="match status" value="1"/>
</dbReference>
<dbReference type="OrthoDB" id="449487at2759"/>
<sequence length="345" mass="36946">MLAATLVDEAPANAAETNYNFSVKVTNVDTPKPAGDQVQVKLQACSYNHRDNWIRQGLYPGVKSGSVLGSDGVGVVSEGDDALTGKQVMIVPGQGWDSDPRGPEGRYGMLGLLPLPGTWGEYIVVDKKDVVQCPPHLSTAEASALPLAGLTAYRATFTKGQVRKGDNVLVTGIGGGVALFALQFAVAAGANVYVTSSKEDKIERAIQLGAKGDNWHKDLQTLLGKGQINTVIDGAGGKAYNVYPRVMAIGGIVVNYGQTSAKDPVTFPMTYVLKNIDLRGSTMGSRQEFYDMVEFVDKHKIKPIVSQVWQGLTESNIEAAFTVMRNGEQFGKLVIELADTTHNKL</sequence>
<dbReference type="SMART" id="SM00829">
    <property type="entry name" value="PKS_ER"/>
    <property type="match status" value="1"/>
</dbReference>
<dbReference type="SUPFAM" id="SSF51735">
    <property type="entry name" value="NAD(P)-binding Rossmann-fold domains"/>
    <property type="match status" value="1"/>
</dbReference>
<dbReference type="PANTHER" id="PTHR45033">
    <property type="match status" value="1"/>
</dbReference>
<dbReference type="SUPFAM" id="SSF50129">
    <property type="entry name" value="GroES-like"/>
    <property type="match status" value="1"/>
</dbReference>
<evidence type="ECO:0000313" key="2">
    <source>
        <dbReference type="EMBL" id="KAG2174281.1"/>
    </source>
</evidence>
<evidence type="ECO:0000313" key="3">
    <source>
        <dbReference type="Proteomes" id="UP000654370"/>
    </source>
</evidence>
<dbReference type="Proteomes" id="UP000654370">
    <property type="component" value="Unassembled WGS sequence"/>
</dbReference>
<reference evidence="2" key="1">
    <citation type="submission" date="2020-12" db="EMBL/GenBank/DDBJ databases">
        <title>Metabolic potential, ecology and presence of endohyphal bacteria is reflected in genomic diversity of Mucoromycotina.</title>
        <authorList>
            <person name="Muszewska A."/>
            <person name="Okrasinska A."/>
            <person name="Steczkiewicz K."/>
            <person name="Drgas O."/>
            <person name="Orlowska M."/>
            <person name="Perlinska-Lenart U."/>
            <person name="Aleksandrzak-Piekarczyk T."/>
            <person name="Szatraj K."/>
            <person name="Zielenkiewicz U."/>
            <person name="Pilsyk S."/>
            <person name="Malc E."/>
            <person name="Mieczkowski P."/>
            <person name="Kruszewska J.S."/>
            <person name="Biernat P."/>
            <person name="Pawlowska J."/>
        </authorList>
    </citation>
    <scope>NUCLEOTIDE SEQUENCE</scope>
    <source>
        <strain evidence="2">WA0000067209</strain>
    </source>
</reference>
<dbReference type="Pfam" id="PF08240">
    <property type="entry name" value="ADH_N"/>
    <property type="match status" value="1"/>
</dbReference>
<dbReference type="InterPro" id="IPR013154">
    <property type="entry name" value="ADH-like_N"/>
</dbReference>
<dbReference type="InterPro" id="IPR036291">
    <property type="entry name" value="NAD(P)-bd_dom_sf"/>
</dbReference>
<proteinExistence type="predicted"/>
<dbReference type="Gene3D" id="3.40.50.720">
    <property type="entry name" value="NAD(P)-binding Rossmann-like Domain"/>
    <property type="match status" value="1"/>
</dbReference>
<organism evidence="2 3">
    <name type="scientific">Mortierella isabellina</name>
    <name type="common">Filamentous fungus</name>
    <name type="synonym">Umbelopsis isabellina</name>
    <dbReference type="NCBI Taxonomy" id="91625"/>
    <lineage>
        <taxon>Eukaryota</taxon>
        <taxon>Fungi</taxon>
        <taxon>Fungi incertae sedis</taxon>
        <taxon>Mucoromycota</taxon>
        <taxon>Mucoromycotina</taxon>
        <taxon>Umbelopsidomycetes</taxon>
        <taxon>Umbelopsidales</taxon>
        <taxon>Umbelopsidaceae</taxon>
        <taxon>Umbelopsis</taxon>
    </lineage>
</organism>
<dbReference type="Gene3D" id="3.90.180.10">
    <property type="entry name" value="Medium-chain alcohol dehydrogenases, catalytic domain"/>
    <property type="match status" value="1"/>
</dbReference>